<dbReference type="GO" id="GO:0009097">
    <property type="term" value="P:isoleucine biosynthetic process"/>
    <property type="evidence" value="ECO:0007669"/>
    <property type="project" value="UniProtKB-UniRule"/>
</dbReference>
<evidence type="ECO:0000256" key="3">
    <source>
        <dbReference type="ARBA" id="ARBA00022605"/>
    </source>
</evidence>
<evidence type="ECO:0000313" key="19">
    <source>
        <dbReference type="Proteomes" id="UP000580517"/>
    </source>
</evidence>
<dbReference type="UniPathway" id="UPA00049">
    <property type="reaction ID" value="UER00061"/>
</dbReference>
<dbReference type="InterPro" id="IPR050165">
    <property type="entry name" value="DHAD_IlvD/Edd"/>
</dbReference>
<evidence type="ECO:0000256" key="11">
    <source>
        <dbReference type="ARBA" id="ARBA00029304"/>
    </source>
</evidence>
<evidence type="ECO:0000256" key="9">
    <source>
        <dbReference type="ARBA" id="ARBA00023239"/>
    </source>
</evidence>
<dbReference type="SUPFAM" id="SSF143975">
    <property type="entry name" value="IlvD/EDD N-terminal domain-like"/>
    <property type="match status" value="1"/>
</dbReference>
<feature type="domain" description="Dihydroxy-acid/6-phosphogluconate dehydratase C-terminal" evidence="17">
    <location>
        <begin position="367"/>
        <end position="556"/>
    </location>
</feature>
<comment type="cofactor">
    <cofactor evidence="1 15">
        <name>Mg(2+)</name>
        <dbReference type="ChEBI" id="CHEBI:18420"/>
    </cofactor>
</comment>
<feature type="binding site" evidence="15">
    <location>
        <position position="52"/>
    </location>
    <ligand>
        <name>[2Fe-2S] cluster</name>
        <dbReference type="ChEBI" id="CHEBI:190135"/>
    </ligand>
</feature>
<comment type="catalytic activity">
    <reaction evidence="15">
        <text>(2R,3R)-2,3-dihydroxy-3-methylpentanoate = (S)-3-methyl-2-oxopentanoate + H2O</text>
        <dbReference type="Rhea" id="RHEA:27694"/>
        <dbReference type="ChEBI" id="CHEBI:15377"/>
        <dbReference type="ChEBI" id="CHEBI:35146"/>
        <dbReference type="ChEBI" id="CHEBI:49258"/>
        <dbReference type="EC" id="4.2.1.9"/>
    </reaction>
</comment>
<keyword evidence="4 15" id="KW-0001">2Fe-2S</keyword>
<dbReference type="InterPro" id="IPR004404">
    <property type="entry name" value="DihydroxyA_deHydtase"/>
</dbReference>
<keyword evidence="3 15" id="KW-0028">Amino-acid biosynthesis</keyword>
<evidence type="ECO:0000256" key="15">
    <source>
        <dbReference type="HAMAP-Rule" id="MF_00012"/>
    </source>
</evidence>
<evidence type="ECO:0000256" key="4">
    <source>
        <dbReference type="ARBA" id="ARBA00022714"/>
    </source>
</evidence>
<evidence type="ECO:0000313" key="18">
    <source>
        <dbReference type="EMBL" id="NYT37655.1"/>
    </source>
</evidence>
<feature type="binding site" evidence="15">
    <location>
        <position position="84"/>
    </location>
    <ligand>
        <name>Mg(2+)</name>
        <dbReference type="ChEBI" id="CHEBI:18420"/>
    </ligand>
</feature>
<dbReference type="FunFam" id="3.50.30.80:FF:000001">
    <property type="entry name" value="Dihydroxy-acid dehydratase"/>
    <property type="match status" value="1"/>
</dbReference>
<evidence type="ECO:0000256" key="14">
    <source>
        <dbReference type="ARBA" id="ARBA00029490"/>
    </source>
</evidence>
<dbReference type="Pfam" id="PF24877">
    <property type="entry name" value="ILV_EDD_C"/>
    <property type="match status" value="1"/>
</dbReference>
<feature type="binding site" evidence="15">
    <location>
        <position position="449"/>
    </location>
    <ligand>
        <name>Mg(2+)</name>
        <dbReference type="ChEBI" id="CHEBI:18420"/>
    </ligand>
</feature>
<dbReference type="PROSITE" id="PS00887">
    <property type="entry name" value="ILVD_EDD_2"/>
    <property type="match status" value="1"/>
</dbReference>
<dbReference type="InterPro" id="IPR042096">
    <property type="entry name" value="Dihydro-acid_dehy_C"/>
</dbReference>
<comment type="caution">
    <text evidence="15">Lacks conserved residue(s) required for the propagation of feature annotation.</text>
</comment>
<proteinExistence type="inferred from homology"/>
<dbReference type="Gene3D" id="3.50.30.80">
    <property type="entry name" value="IlvD/EDD C-terminal domain-like"/>
    <property type="match status" value="1"/>
</dbReference>
<feature type="binding site" evidence="15">
    <location>
        <position position="110"/>
    </location>
    <ligand>
        <name>[2Fe-2S] cluster</name>
        <dbReference type="ChEBI" id="CHEBI:190135"/>
    </ligand>
</feature>
<evidence type="ECO:0000256" key="8">
    <source>
        <dbReference type="ARBA" id="ARBA00023014"/>
    </source>
</evidence>
<sequence length="581" mass="61149">MSASRRLRSANITQGAARAPNRSMYYALGYKEEDFVKPMVGVANGHSTITPCNSGLQKLADAAIEAIKASGGNAQMFGTPTISDGMAMGTEGMKYSLVSREVIADCVETCVQGQWMDGVVVIGGCDKNMPGGMMGMLRANVPAIYVYGGTILPGRLDGKDLNIVSVFEAVGENAAGRMSDEKLRQIELHAIPGPGSCGGMYTANTMSSAFEAMGMSLPYSSTMANVHDEKTKSAAESARVLLKAIELDIKPRDIVTRESIENAVSVIMATGGSTNAVLHLLAIAHAAGVEWTIDDFERIRKRVPVFCDLKPSGRYLAVDFHKAGGVPQVMRMLANAGLLNTDCMTITGKTIGELIKDIPDMPPSDQKVIFPIDKPLYQQGHLAILKGNLSPEGAVAKITGLKNPVITGPARVFDDEQSALKAILDGKIKAGDVMVLRYLGPKGGPGMPEMLAPTGALIGVGLGDSVGLITDGRFSGGTWGMVVGHVAPEAAVGGTIALVQEGDSITIDAHQLLLQLNVPDAEIAARRAAWTPPQARYLRGVQAKFAFNASTASKGAVLDHFSDKDAAQWQAGNSWGHAGGD</sequence>
<gene>
    <name evidence="15 18" type="primary">ilvD</name>
    <name evidence="18" type="ORF">H0A68_12285</name>
</gene>
<dbReference type="InterPro" id="IPR000581">
    <property type="entry name" value="ILV_EDD_N"/>
</dbReference>
<feature type="domain" description="Dihydroxy-acid/6-phosphogluconate dehydratase N-terminal" evidence="16">
    <location>
        <begin position="37"/>
        <end position="353"/>
    </location>
</feature>
<dbReference type="Pfam" id="PF00920">
    <property type="entry name" value="ILVD_EDD_N"/>
    <property type="match status" value="1"/>
</dbReference>
<keyword evidence="7 15" id="KW-0408">Iron</keyword>
<evidence type="ECO:0000256" key="13">
    <source>
        <dbReference type="ARBA" id="ARBA00029437"/>
    </source>
</evidence>
<dbReference type="SUPFAM" id="SSF52016">
    <property type="entry name" value="LeuD/IlvD-like"/>
    <property type="match status" value="1"/>
</dbReference>
<keyword evidence="10 15" id="KW-0100">Branched-chain amino acid biosynthesis</keyword>
<keyword evidence="5 15" id="KW-0479">Metal-binding</keyword>
<dbReference type="HAMAP" id="MF_00012">
    <property type="entry name" value="IlvD"/>
    <property type="match status" value="1"/>
</dbReference>
<protein>
    <recommendedName>
        <fullName evidence="14 15">Dihydroxy-acid dehydratase</fullName>
        <shortName evidence="15">DAD</shortName>
        <ecNumber evidence="14 15">4.2.1.9</ecNumber>
    </recommendedName>
</protein>
<feature type="active site" description="Proton acceptor" evidence="15">
    <location>
        <position position="475"/>
    </location>
</feature>
<evidence type="ECO:0000259" key="17">
    <source>
        <dbReference type="Pfam" id="PF24877"/>
    </source>
</evidence>
<dbReference type="PANTHER" id="PTHR21000">
    <property type="entry name" value="DIHYDROXY-ACID DEHYDRATASE DAD"/>
    <property type="match status" value="1"/>
</dbReference>
<comment type="cofactor">
    <cofactor evidence="15">
        <name>[2Fe-2S] cluster</name>
        <dbReference type="ChEBI" id="CHEBI:190135"/>
    </cofactor>
    <text evidence="15">Binds 1 [2Fe-2S] cluster per subunit. This cluster acts as a Lewis acid cofactor.</text>
</comment>
<keyword evidence="8 15" id="KW-0411">Iron-sulfur</keyword>
<dbReference type="EMBL" id="JACCEW010000003">
    <property type="protein sequence ID" value="NYT37655.1"/>
    <property type="molecule type" value="Genomic_DNA"/>
</dbReference>
<evidence type="ECO:0000259" key="16">
    <source>
        <dbReference type="Pfam" id="PF00920"/>
    </source>
</evidence>
<reference evidence="18 19" key="1">
    <citation type="submission" date="2020-07" db="EMBL/GenBank/DDBJ databases">
        <title>Taxonomic revisions and descriptions of new bacterial species based on genomic comparisons in the high-G+C-content subgroup of the family Alcaligenaceae.</title>
        <authorList>
            <person name="Szabo A."/>
            <person name="Felfoldi T."/>
        </authorList>
    </citation>
    <scope>NUCLEOTIDE SEQUENCE [LARGE SCALE GENOMIC DNA]</scope>
    <source>
        <strain evidence="18 19">DSM 25264</strain>
    </source>
</reference>
<comment type="pathway">
    <text evidence="12 15">Amino-acid biosynthesis; L-valine biosynthesis; L-valine from pyruvate: step 3/4.</text>
</comment>
<evidence type="ECO:0000256" key="2">
    <source>
        <dbReference type="ARBA" id="ARBA00006486"/>
    </source>
</evidence>
<dbReference type="InterPro" id="IPR020558">
    <property type="entry name" value="DiOHA_6PGluconate_deHydtase_CS"/>
</dbReference>
<keyword evidence="9 15" id="KW-0456">Lyase</keyword>
<evidence type="ECO:0000256" key="10">
    <source>
        <dbReference type="ARBA" id="ARBA00023304"/>
    </source>
</evidence>
<feature type="binding site" evidence="15">
    <location>
        <position position="126"/>
    </location>
    <ligand>
        <name>Mg(2+)</name>
        <dbReference type="ChEBI" id="CHEBI:18420"/>
    </ligand>
</feature>
<dbReference type="PANTHER" id="PTHR21000:SF5">
    <property type="entry name" value="DIHYDROXY-ACID DEHYDRATASE, MITOCHONDRIAL"/>
    <property type="match status" value="1"/>
</dbReference>
<comment type="pathway">
    <text evidence="13 15">Amino-acid biosynthesis; L-isoleucine biosynthesis; L-isoleucine from 2-oxobutanoate: step 3/4.</text>
</comment>
<dbReference type="PROSITE" id="PS00886">
    <property type="entry name" value="ILVD_EDD_1"/>
    <property type="match status" value="1"/>
</dbReference>
<dbReference type="GO" id="GO:0009099">
    <property type="term" value="P:L-valine biosynthetic process"/>
    <property type="evidence" value="ECO:0007669"/>
    <property type="project" value="UniProtKB-UniRule"/>
</dbReference>
<accession>A0A853FAC3</accession>
<feature type="binding site" description="via carbamate group" evidence="15">
    <location>
        <position position="127"/>
    </location>
    <ligand>
        <name>Mg(2+)</name>
        <dbReference type="ChEBI" id="CHEBI:18420"/>
    </ligand>
</feature>
<dbReference type="OrthoDB" id="9807077at2"/>
<dbReference type="NCBIfam" id="NF002068">
    <property type="entry name" value="PRK00911.1"/>
    <property type="match status" value="1"/>
</dbReference>
<name>A0A853FAC3_9BURK</name>
<dbReference type="InterPro" id="IPR037237">
    <property type="entry name" value="IlvD/EDD_N"/>
</dbReference>
<comment type="similarity">
    <text evidence="2 15">Belongs to the IlvD/Edd family.</text>
</comment>
<dbReference type="AlphaFoldDB" id="A0A853FAC3"/>
<dbReference type="NCBIfam" id="TIGR00110">
    <property type="entry name" value="ilvD"/>
    <property type="match status" value="1"/>
</dbReference>
<dbReference type="EC" id="4.2.1.9" evidence="14 15"/>
<evidence type="ECO:0000256" key="6">
    <source>
        <dbReference type="ARBA" id="ARBA00022842"/>
    </source>
</evidence>
<organism evidence="18 19">
    <name type="scientific">Allopusillimonas soli</name>
    <dbReference type="NCBI Taxonomy" id="659016"/>
    <lineage>
        <taxon>Bacteria</taxon>
        <taxon>Pseudomonadati</taxon>
        <taxon>Pseudomonadota</taxon>
        <taxon>Betaproteobacteria</taxon>
        <taxon>Burkholderiales</taxon>
        <taxon>Alcaligenaceae</taxon>
        <taxon>Allopusillimonas</taxon>
    </lineage>
</organism>
<evidence type="ECO:0000256" key="7">
    <source>
        <dbReference type="ARBA" id="ARBA00023004"/>
    </source>
</evidence>
<dbReference type="InterPro" id="IPR056740">
    <property type="entry name" value="ILV_EDD_C"/>
</dbReference>
<evidence type="ECO:0000256" key="5">
    <source>
        <dbReference type="ARBA" id="ARBA00022723"/>
    </source>
</evidence>
<comment type="function">
    <text evidence="15">Functions in the biosynthesis of branched-chain amino acids. Catalyzes the dehydration of (2R,3R)-2,3-dihydroxy-3-methylpentanoate (2,3-dihydroxy-3-methylvalerate) into 2-oxo-3-methylpentanoate (2-oxo-3-methylvalerate) and of (2R)-2,3-dihydroxy-3-methylbutanoate (2,3-dihydroxyisovalerate) into 2-oxo-3-methylbutanoate (2-oxoisovalerate), the penultimate precursor to L-isoleucine and L-valine, respectively.</text>
</comment>
<dbReference type="GO" id="GO:0051537">
    <property type="term" value="F:2 iron, 2 sulfur cluster binding"/>
    <property type="evidence" value="ECO:0007669"/>
    <property type="project" value="UniProtKB-UniRule"/>
</dbReference>
<dbReference type="Proteomes" id="UP000580517">
    <property type="component" value="Unassembled WGS sequence"/>
</dbReference>
<evidence type="ECO:0000256" key="12">
    <source>
        <dbReference type="ARBA" id="ARBA00029436"/>
    </source>
</evidence>
<feature type="modified residue" description="N6-carboxylysine" evidence="15">
    <location>
        <position position="127"/>
    </location>
</feature>
<keyword evidence="6 15" id="KW-0460">Magnesium</keyword>
<comment type="caution">
    <text evidence="18">The sequence shown here is derived from an EMBL/GenBank/DDBJ whole genome shotgun (WGS) entry which is preliminary data.</text>
</comment>
<dbReference type="UniPathway" id="UPA00047">
    <property type="reaction ID" value="UER00057"/>
</dbReference>
<keyword evidence="19" id="KW-1185">Reference proteome</keyword>
<dbReference type="GO" id="GO:0000287">
    <property type="term" value="F:magnesium ion binding"/>
    <property type="evidence" value="ECO:0007669"/>
    <property type="project" value="UniProtKB-UniRule"/>
</dbReference>
<comment type="catalytic activity">
    <reaction evidence="11">
        <text>(2R)-2,3-dihydroxy-3-methylbutanoate = 3-methyl-2-oxobutanoate + H2O</text>
        <dbReference type="Rhea" id="RHEA:24809"/>
        <dbReference type="ChEBI" id="CHEBI:11851"/>
        <dbReference type="ChEBI" id="CHEBI:15377"/>
        <dbReference type="ChEBI" id="CHEBI:49072"/>
        <dbReference type="EC" id="4.2.1.9"/>
    </reaction>
    <physiologicalReaction direction="left-to-right" evidence="11">
        <dbReference type="Rhea" id="RHEA:24810"/>
    </physiologicalReaction>
</comment>
<evidence type="ECO:0000256" key="1">
    <source>
        <dbReference type="ARBA" id="ARBA00001946"/>
    </source>
</evidence>
<dbReference type="GO" id="GO:0004160">
    <property type="term" value="F:dihydroxy-acid dehydratase activity"/>
    <property type="evidence" value="ECO:0007669"/>
    <property type="project" value="UniProtKB-UniRule"/>
</dbReference>
<comment type="subunit">
    <text evidence="15">Homodimer.</text>
</comment>